<dbReference type="GO" id="GO:0141148">
    <property type="term" value="F:enoyl-[acyl-carrier-protein] reductase (NADPH) activity"/>
    <property type="evidence" value="ECO:0007669"/>
    <property type="project" value="UniProtKB-EC"/>
</dbReference>
<evidence type="ECO:0000256" key="8">
    <source>
        <dbReference type="ARBA" id="ARBA00023160"/>
    </source>
</evidence>
<dbReference type="SUPFAM" id="SSF51735">
    <property type="entry name" value="NAD(P)-binding Rossmann-fold domains"/>
    <property type="match status" value="1"/>
</dbReference>
<dbReference type="Pfam" id="PF00107">
    <property type="entry name" value="ADH_zinc_N"/>
    <property type="match status" value="1"/>
</dbReference>
<evidence type="ECO:0000256" key="4">
    <source>
        <dbReference type="ARBA" id="ARBA00022857"/>
    </source>
</evidence>
<dbReference type="EC" id="1.3.1.104" evidence="9"/>
<dbReference type="PANTHER" id="PTHR43981">
    <property type="entry name" value="ENOYL-[ACYL-CARRIER-PROTEIN] REDUCTASE, MITOCHONDRIAL"/>
    <property type="match status" value="1"/>
</dbReference>
<evidence type="ECO:0000256" key="5">
    <source>
        <dbReference type="ARBA" id="ARBA00022946"/>
    </source>
</evidence>
<evidence type="ECO:0000256" key="1">
    <source>
        <dbReference type="ARBA" id="ARBA00010371"/>
    </source>
</evidence>
<dbReference type="InterPro" id="IPR036291">
    <property type="entry name" value="NAD(P)-bd_dom_sf"/>
</dbReference>
<dbReference type="AlphaFoldDB" id="A0A6M0RXP5"/>
<evidence type="ECO:0000256" key="2">
    <source>
        <dbReference type="ARBA" id="ARBA00022516"/>
    </source>
</evidence>
<dbReference type="InterPro" id="IPR051034">
    <property type="entry name" value="Mito_Enoyl-ACP_Reductase"/>
</dbReference>
<protein>
    <recommendedName>
        <fullName evidence="9">enoyl-[acyl-carrier-protein] reductase</fullName>
        <ecNumber evidence="9">1.3.1.104</ecNumber>
    </recommendedName>
</protein>
<dbReference type="Gene3D" id="3.90.180.10">
    <property type="entry name" value="Medium-chain alcohol dehydrogenases, catalytic domain"/>
    <property type="match status" value="1"/>
</dbReference>
<dbReference type="EMBL" id="QXHD01000004">
    <property type="protein sequence ID" value="NEZ61007.1"/>
    <property type="molecule type" value="Genomic_DNA"/>
</dbReference>
<accession>A0A6M0RXP5</accession>
<feature type="domain" description="Enoyl reductase (ER)" evidence="11">
    <location>
        <begin position="11"/>
        <end position="318"/>
    </location>
</feature>
<comment type="catalytic activity">
    <reaction evidence="10">
        <text>a 2,3-saturated acyl-[ACP] + NADP(+) = a (2E)-enoyl-[ACP] + NADPH + H(+)</text>
        <dbReference type="Rhea" id="RHEA:22564"/>
        <dbReference type="Rhea" id="RHEA-COMP:9925"/>
        <dbReference type="Rhea" id="RHEA-COMP:9926"/>
        <dbReference type="ChEBI" id="CHEBI:15378"/>
        <dbReference type="ChEBI" id="CHEBI:57783"/>
        <dbReference type="ChEBI" id="CHEBI:58349"/>
        <dbReference type="ChEBI" id="CHEBI:78784"/>
        <dbReference type="ChEBI" id="CHEBI:78785"/>
        <dbReference type="EC" id="1.3.1.104"/>
    </reaction>
</comment>
<name>A0A6M0RXP5_9CYAN</name>
<comment type="caution">
    <text evidence="12">The sequence shown here is derived from an EMBL/GenBank/DDBJ whole genome shotgun (WGS) entry which is preliminary data.</text>
</comment>
<evidence type="ECO:0000256" key="6">
    <source>
        <dbReference type="ARBA" id="ARBA00023002"/>
    </source>
</evidence>
<dbReference type="InterPro" id="IPR013149">
    <property type="entry name" value="ADH-like_C"/>
</dbReference>
<keyword evidence="8" id="KW-0275">Fatty acid biosynthesis</keyword>
<evidence type="ECO:0000256" key="7">
    <source>
        <dbReference type="ARBA" id="ARBA00023098"/>
    </source>
</evidence>
<evidence type="ECO:0000313" key="13">
    <source>
        <dbReference type="Proteomes" id="UP000481033"/>
    </source>
</evidence>
<dbReference type="Pfam" id="PF08240">
    <property type="entry name" value="ADH_N"/>
    <property type="match status" value="1"/>
</dbReference>
<dbReference type="RefSeq" id="WP_163703261.1">
    <property type="nucleotide sequence ID" value="NZ_QXHD01000004.1"/>
</dbReference>
<evidence type="ECO:0000259" key="11">
    <source>
        <dbReference type="SMART" id="SM00829"/>
    </source>
</evidence>
<keyword evidence="6" id="KW-0560">Oxidoreductase</keyword>
<dbReference type="InterPro" id="IPR011032">
    <property type="entry name" value="GroES-like_sf"/>
</dbReference>
<dbReference type="SUPFAM" id="SSF50129">
    <property type="entry name" value="GroES-like"/>
    <property type="match status" value="1"/>
</dbReference>
<sequence length="323" mass="34432">MKQVLYRNFGNPADVLEVKESDASVLTAGQARIKVLRAPINPSDVAQIAGQYGVKPDLPAVAGLEGLGRVVEVNGNGVDEGQLVLLPSVGTWTTEMVGAIDQLVPLPEADLDQLSMLRVNPATAYLLLTEFVELKPGDWVILSAANSAVGSYILQLAKARGINLVCVVRRESAVAALKQAGADIVLVDGVDLAKQVRKATGTEMTLALDAVAGDTFGRLAETLKEAGTIVLYGGMSNQPASVEVAPILFRDVRVRGFWLLPWLLKTSKKEQTRVYGELTMAVAAGILHAPVEKHFLLDEITEAITYTMAGERKGKVLLAPNGL</sequence>
<organism evidence="12 13">
    <name type="scientific">Adonisia turfae CCMR0081</name>
    <dbReference type="NCBI Taxonomy" id="2292702"/>
    <lineage>
        <taxon>Bacteria</taxon>
        <taxon>Bacillati</taxon>
        <taxon>Cyanobacteriota</taxon>
        <taxon>Adonisia</taxon>
        <taxon>Adonisia turfae</taxon>
    </lineage>
</organism>
<dbReference type="PANTHER" id="PTHR43981:SF2">
    <property type="entry name" value="ENOYL-[ACYL-CARRIER-PROTEIN] REDUCTASE, MITOCHONDRIAL"/>
    <property type="match status" value="1"/>
</dbReference>
<comment type="similarity">
    <text evidence="1">Belongs to the zinc-containing alcohol dehydrogenase family. Quinone oxidoreductase subfamily.</text>
</comment>
<dbReference type="Proteomes" id="UP000481033">
    <property type="component" value="Unassembled WGS sequence"/>
</dbReference>
<evidence type="ECO:0000256" key="10">
    <source>
        <dbReference type="ARBA" id="ARBA00048843"/>
    </source>
</evidence>
<keyword evidence="3" id="KW-0276">Fatty acid metabolism</keyword>
<dbReference type="GO" id="GO:0006633">
    <property type="term" value="P:fatty acid biosynthetic process"/>
    <property type="evidence" value="ECO:0007669"/>
    <property type="project" value="UniProtKB-KW"/>
</dbReference>
<keyword evidence="7" id="KW-0443">Lipid metabolism</keyword>
<keyword evidence="2" id="KW-0444">Lipid biosynthesis</keyword>
<reference evidence="12 13" key="1">
    <citation type="journal article" date="2020" name="Microb. Ecol.">
        <title>Ecogenomics of the Marine Benthic Filamentous Cyanobacterium Adonisia.</title>
        <authorList>
            <person name="Walter J.M."/>
            <person name="Coutinho F.H."/>
            <person name="Leomil L."/>
            <person name="Hargreaves P.I."/>
            <person name="Campeao M.E."/>
            <person name="Vieira V.V."/>
            <person name="Silva B.S."/>
            <person name="Fistarol G.O."/>
            <person name="Salomon P.S."/>
            <person name="Sawabe T."/>
            <person name="Mino S."/>
            <person name="Hosokawa M."/>
            <person name="Miyashita H."/>
            <person name="Maruyama F."/>
            <person name="van Verk M.C."/>
            <person name="Dutilh B.E."/>
            <person name="Thompson C.C."/>
            <person name="Thompson F.L."/>
        </authorList>
    </citation>
    <scope>NUCLEOTIDE SEQUENCE [LARGE SCALE GENOMIC DNA]</scope>
    <source>
        <strain evidence="12 13">CCMR0081</strain>
    </source>
</reference>
<evidence type="ECO:0000256" key="9">
    <source>
        <dbReference type="ARBA" id="ARBA00038963"/>
    </source>
</evidence>
<keyword evidence="4" id="KW-0521">NADP</keyword>
<dbReference type="CDD" id="cd05282">
    <property type="entry name" value="ETR_like"/>
    <property type="match status" value="1"/>
</dbReference>
<dbReference type="Gene3D" id="3.40.50.720">
    <property type="entry name" value="NAD(P)-binding Rossmann-like Domain"/>
    <property type="match status" value="1"/>
</dbReference>
<dbReference type="InterPro" id="IPR013154">
    <property type="entry name" value="ADH-like_N"/>
</dbReference>
<dbReference type="InterPro" id="IPR020843">
    <property type="entry name" value="ER"/>
</dbReference>
<evidence type="ECO:0000256" key="3">
    <source>
        <dbReference type="ARBA" id="ARBA00022832"/>
    </source>
</evidence>
<evidence type="ECO:0000313" key="12">
    <source>
        <dbReference type="EMBL" id="NEZ61007.1"/>
    </source>
</evidence>
<keyword evidence="5" id="KW-0809">Transit peptide</keyword>
<keyword evidence="13" id="KW-1185">Reference proteome</keyword>
<dbReference type="SMART" id="SM00829">
    <property type="entry name" value="PKS_ER"/>
    <property type="match status" value="1"/>
</dbReference>
<proteinExistence type="inferred from homology"/>
<gene>
    <name evidence="12" type="ORF">DXZ20_36315</name>
</gene>